<comment type="caution">
    <text evidence="2">The sequence shown here is derived from an EMBL/GenBank/DDBJ whole genome shotgun (WGS) entry which is preliminary data.</text>
</comment>
<protein>
    <submittedName>
        <fullName evidence="2">Uncharacterized protein</fullName>
    </submittedName>
</protein>
<organism evidence="2">
    <name type="scientific">Tanacetum cinerariifolium</name>
    <name type="common">Dalmatian daisy</name>
    <name type="synonym">Chrysanthemum cinerariifolium</name>
    <dbReference type="NCBI Taxonomy" id="118510"/>
    <lineage>
        <taxon>Eukaryota</taxon>
        <taxon>Viridiplantae</taxon>
        <taxon>Streptophyta</taxon>
        <taxon>Embryophyta</taxon>
        <taxon>Tracheophyta</taxon>
        <taxon>Spermatophyta</taxon>
        <taxon>Magnoliopsida</taxon>
        <taxon>eudicotyledons</taxon>
        <taxon>Gunneridae</taxon>
        <taxon>Pentapetalae</taxon>
        <taxon>asterids</taxon>
        <taxon>campanulids</taxon>
        <taxon>Asterales</taxon>
        <taxon>Asteraceae</taxon>
        <taxon>Asteroideae</taxon>
        <taxon>Anthemideae</taxon>
        <taxon>Anthemidinae</taxon>
        <taxon>Tanacetum</taxon>
    </lineage>
</organism>
<feature type="non-terminal residue" evidence="2">
    <location>
        <position position="1"/>
    </location>
</feature>
<feature type="region of interest" description="Disordered" evidence="1">
    <location>
        <begin position="1"/>
        <end position="23"/>
    </location>
</feature>
<evidence type="ECO:0000256" key="1">
    <source>
        <dbReference type="SAM" id="MobiDB-lite"/>
    </source>
</evidence>
<dbReference type="EMBL" id="BKCJ011382419">
    <property type="protein sequence ID" value="GFD28105.1"/>
    <property type="molecule type" value="Genomic_DNA"/>
</dbReference>
<name>A0A699UYR4_TANCI</name>
<proteinExistence type="predicted"/>
<reference evidence="2" key="1">
    <citation type="journal article" date="2019" name="Sci. Rep.">
        <title>Draft genome of Tanacetum cinerariifolium, the natural source of mosquito coil.</title>
        <authorList>
            <person name="Yamashiro T."/>
            <person name="Shiraishi A."/>
            <person name="Satake H."/>
            <person name="Nakayama K."/>
        </authorList>
    </citation>
    <scope>NUCLEOTIDE SEQUENCE</scope>
</reference>
<sequence>GTWSSSISSTGDCSSRNDSENRGGAKLILCGSWFAGGVFRKSKVPSGVGGEPRITLRC</sequence>
<gene>
    <name evidence="2" type="ORF">Tci_900074</name>
</gene>
<evidence type="ECO:0000313" key="2">
    <source>
        <dbReference type="EMBL" id="GFD28105.1"/>
    </source>
</evidence>
<dbReference type="AlphaFoldDB" id="A0A699UYR4"/>
<feature type="compositionally biased region" description="Low complexity" evidence="1">
    <location>
        <begin position="1"/>
        <end position="14"/>
    </location>
</feature>
<accession>A0A699UYR4</accession>